<dbReference type="AlphaFoldDB" id="A0A671UU47"/>
<dbReference type="Ensembl" id="ENSSAUT00010018475.1">
    <property type="protein sequence ID" value="ENSSAUP00010017468.1"/>
    <property type="gene ID" value="ENSSAUG00010007976.1"/>
</dbReference>
<name>A0A671UU47_SPAAU</name>
<reference evidence="1" key="3">
    <citation type="submission" date="2025-09" db="UniProtKB">
        <authorList>
            <consortium name="Ensembl"/>
        </authorList>
    </citation>
    <scope>IDENTIFICATION</scope>
</reference>
<reference evidence="1" key="1">
    <citation type="submission" date="2021-04" db="EMBL/GenBank/DDBJ databases">
        <authorList>
            <consortium name="Wellcome Sanger Institute Data Sharing"/>
        </authorList>
    </citation>
    <scope>NUCLEOTIDE SEQUENCE [LARGE SCALE GENOMIC DNA]</scope>
</reference>
<organism evidence="1 2">
    <name type="scientific">Sparus aurata</name>
    <name type="common">Gilthead sea bream</name>
    <dbReference type="NCBI Taxonomy" id="8175"/>
    <lineage>
        <taxon>Eukaryota</taxon>
        <taxon>Metazoa</taxon>
        <taxon>Chordata</taxon>
        <taxon>Craniata</taxon>
        <taxon>Vertebrata</taxon>
        <taxon>Euteleostomi</taxon>
        <taxon>Actinopterygii</taxon>
        <taxon>Neopterygii</taxon>
        <taxon>Teleostei</taxon>
        <taxon>Neoteleostei</taxon>
        <taxon>Acanthomorphata</taxon>
        <taxon>Eupercaria</taxon>
        <taxon>Spariformes</taxon>
        <taxon>Sparidae</taxon>
        <taxon>Sparus</taxon>
    </lineage>
</organism>
<evidence type="ECO:0000313" key="1">
    <source>
        <dbReference type="Ensembl" id="ENSSAUP00010017468.1"/>
    </source>
</evidence>
<dbReference type="InParanoid" id="A0A671UU47"/>
<protein>
    <submittedName>
        <fullName evidence="1">Uncharacterized protein</fullName>
    </submittedName>
</protein>
<dbReference type="Proteomes" id="UP000472265">
    <property type="component" value="Chromosome 15"/>
</dbReference>
<evidence type="ECO:0000313" key="2">
    <source>
        <dbReference type="Proteomes" id="UP000472265"/>
    </source>
</evidence>
<dbReference type="GeneTree" id="ENSGT01130000282340"/>
<accession>A0A671UU47</accession>
<keyword evidence="2" id="KW-1185">Reference proteome</keyword>
<sequence length="76" mass="8947">SQRLKLASPTWKMNVTRGRKQLAKEVVLHAAHEKGNVNWKGQLIYFNQDLSRDTIQKRLLHNYLKTQYPTGLFRVL</sequence>
<proteinExistence type="predicted"/>
<reference evidence="1" key="2">
    <citation type="submission" date="2025-08" db="UniProtKB">
        <authorList>
            <consortium name="Ensembl"/>
        </authorList>
    </citation>
    <scope>IDENTIFICATION</scope>
</reference>